<dbReference type="PROSITE" id="PS51192">
    <property type="entry name" value="HELICASE_ATP_BIND_1"/>
    <property type="match status" value="1"/>
</dbReference>
<dbReference type="PANTHER" id="PTHR47957:SF3">
    <property type="entry name" value="ATP-DEPENDENT HELICASE HRQ1"/>
    <property type="match status" value="1"/>
</dbReference>
<evidence type="ECO:0000256" key="2">
    <source>
        <dbReference type="ARBA" id="ARBA00022840"/>
    </source>
</evidence>
<dbReference type="InterPro" id="IPR055227">
    <property type="entry name" value="HRQ1_WHD"/>
</dbReference>
<dbReference type="FunFam" id="3.40.50.300:FF:001137">
    <property type="entry name" value="DEAD/DEAH box helicase"/>
    <property type="match status" value="1"/>
</dbReference>
<feature type="domain" description="Helicase ATP-binding" evidence="4">
    <location>
        <begin position="465"/>
        <end position="646"/>
    </location>
</feature>
<dbReference type="AlphaFoldDB" id="A0A2U1NZY6"/>
<dbReference type="Pfam" id="PF09369">
    <property type="entry name" value="MZB"/>
    <property type="match status" value="1"/>
</dbReference>
<dbReference type="InterPro" id="IPR014001">
    <property type="entry name" value="Helicase_ATP-bd"/>
</dbReference>
<dbReference type="GO" id="GO:0036297">
    <property type="term" value="P:interstrand cross-link repair"/>
    <property type="evidence" value="ECO:0007669"/>
    <property type="project" value="TreeGrafter"/>
</dbReference>
<protein>
    <submittedName>
        <fullName evidence="6">Nucleic acid binding,ATP-dependent helicase</fullName>
    </submittedName>
</protein>
<evidence type="ECO:0000259" key="5">
    <source>
        <dbReference type="PROSITE" id="PS51194"/>
    </source>
</evidence>
<evidence type="ECO:0000259" key="4">
    <source>
        <dbReference type="PROSITE" id="PS51192"/>
    </source>
</evidence>
<dbReference type="SUPFAM" id="SSF52540">
    <property type="entry name" value="P-loop containing nucleoside triphosphate hydrolases"/>
    <property type="match status" value="1"/>
</dbReference>
<dbReference type="SMART" id="SM00490">
    <property type="entry name" value="HELICc"/>
    <property type="match status" value="1"/>
</dbReference>
<keyword evidence="2" id="KW-0067">ATP-binding</keyword>
<accession>A0A2U1NZY6</accession>
<evidence type="ECO:0000313" key="7">
    <source>
        <dbReference type="Proteomes" id="UP000245207"/>
    </source>
</evidence>
<keyword evidence="6" id="KW-0378">Hydrolase</keyword>
<dbReference type="Pfam" id="PF00270">
    <property type="entry name" value="DEAD"/>
    <property type="match status" value="1"/>
</dbReference>
<evidence type="ECO:0000259" key="3">
    <source>
        <dbReference type="PROSITE" id="PS50053"/>
    </source>
</evidence>
<dbReference type="GO" id="GO:0003676">
    <property type="term" value="F:nucleic acid binding"/>
    <property type="evidence" value="ECO:0007669"/>
    <property type="project" value="InterPro"/>
</dbReference>
<dbReference type="InterPro" id="IPR001650">
    <property type="entry name" value="Helicase_C-like"/>
</dbReference>
<dbReference type="Gene3D" id="3.40.50.300">
    <property type="entry name" value="P-loop containing nucleotide triphosphate hydrolases"/>
    <property type="match status" value="2"/>
</dbReference>
<name>A0A2U1NZY6_ARTAN</name>
<dbReference type="SMART" id="SM00487">
    <property type="entry name" value="DEXDc"/>
    <property type="match status" value="1"/>
</dbReference>
<comment type="caution">
    <text evidence="6">The sequence shown here is derived from an EMBL/GenBank/DDBJ whole genome shotgun (WGS) entry which is preliminary data.</text>
</comment>
<keyword evidence="6" id="KW-0347">Helicase</keyword>
<dbReference type="PROSITE" id="PS50053">
    <property type="entry name" value="UBIQUITIN_2"/>
    <property type="match status" value="1"/>
</dbReference>
<gene>
    <name evidence="6" type="ORF">CTI12_AA210210</name>
</gene>
<sequence>MSELETKIEIRTLTGETTTVSISSNPTIQELKILLKQLFPPATTSPNFHLFFKGTKLSLQSRISGNVISDGEFIVLIPFTKKDKKKAVEPSVIETDHKSSDQCSTSKFAESAWSDMMQDVSRLREREVNENENVSCSHGEFGGADSKAQKDGNMRNDESLFNEEIDEMLNTMLLCGENELDEKGCKWFMQVLDSVNCLSDPKTSDCMLRNGSIRSSADSSCSCLCPSWLKVLLKAFYFLNIYCTFLQVQQKTVTLLSLEKGLNQLRQFGFGIEYADLGNLSLLFPKVIQFIEDETVGRRSNNSITVIKSKVDTECPIKGKKKMSTATVVNAMKKREGAFKKDLCSTVKSLMEKKGSATIKSYSLNDLLLHVNERNNKGTKRSMSEPSGSFVSEVLCNETNNLLPTEMVEHLKAGLGSQGQIVHIEEINGRIANFVEIPTYLSERMQSALKSSGISKLYSHQADSIEASLSRKSVVISTMTSSGKSLCYNLPVVEVLSQDLSACALYLFPTKALAQDQLRALLSMTKGFDVGMNIGIYDGDTSQKDRLWLRDNSRLLITNPDMLHMSIMPFHNQFSQLLSNLRYVVVDEAHAYKGAFGCHVALILRRLRRLCAHVYGSDPSFISCTATSANPCDHVMELASLPTMELIHKDGSPSGPKLFVLWNPPLRMKTENKRTRSNKNSDKVDRTVVGRASPIMEISKIFAEIVQHGLRCIAFCKTRKLSELVLSYTREILQKTAPHLENSIFAYRAGYTAEDRRKIESEFFGGKICGVAATNALELGIDVGHIDVTLHLGFPGSIASLWQQAGRSGRREQSSLAIYVAFEGPLDQYFMKYPQKLFKGAIECCHVDAKNPQVLEQHLACASFELPLNVVHDEKYFGPSLKSSLESLKRKGYVTTDPSRGPTAEIWNYIGHEKLPSHSVSIRAIETEKYKVIDMKNEQLLEEIEESKAFFQVYDGAVYMQQGKTYLVKNLDLSNKIALCQQADLKYYTKTRDYTDVEVVGGQMAYPVKISNIQKPRTSAQSNPCKVTTTWFGFRRICKRSQQVLDTVELSLPSYTYESSAVWISVPQSIKTTVEIDSFRGGLHAAGHALLHVVPLYIICNSSDLASECVNPHDTRYLPERILLYDSHPGGTGISAQVQPIFTELLTAALELLTSCCCSVETGCPNCVQNLSCHEYNEVLHKDAAITIIKGVLELEKSKFREASSSSIN</sequence>
<dbReference type="STRING" id="35608.A0A2U1NZY6"/>
<dbReference type="InterPro" id="IPR029071">
    <property type="entry name" value="Ubiquitin-like_domsf"/>
</dbReference>
<dbReference type="Gene3D" id="3.10.20.90">
    <property type="entry name" value="Phosphatidylinositol 3-kinase Catalytic Subunit, Chain A, domain 1"/>
    <property type="match status" value="1"/>
</dbReference>
<dbReference type="InterPro" id="IPR027417">
    <property type="entry name" value="P-loop_NTPase"/>
</dbReference>
<dbReference type="Proteomes" id="UP000245207">
    <property type="component" value="Unassembled WGS sequence"/>
</dbReference>
<proteinExistence type="predicted"/>
<dbReference type="SUPFAM" id="SSF54236">
    <property type="entry name" value="Ubiquitin-like"/>
    <property type="match status" value="1"/>
</dbReference>
<dbReference type="InterPro" id="IPR011545">
    <property type="entry name" value="DEAD/DEAH_box_helicase_dom"/>
</dbReference>
<reference evidence="6 7" key="1">
    <citation type="journal article" date="2018" name="Mol. Plant">
        <title>The genome of Artemisia annua provides insight into the evolution of Asteraceae family and artemisinin biosynthesis.</title>
        <authorList>
            <person name="Shen Q."/>
            <person name="Zhang L."/>
            <person name="Liao Z."/>
            <person name="Wang S."/>
            <person name="Yan T."/>
            <person name="Shi P."/>
            <person name="Liu M."/>
            <person name="Fu X."/>
            <person name="Pan Q."/>
            <person name="Wang Y."/>
            <person name="Lv Z."/>
            <person name="Lu X."/>
            <person name="Zhang F."/>
            <person name="Jiang W."/>
            <person name="Ma Y."/>
            <person name="Chen M."/>
            <person name="Hao X."/>
            <person name="Li L."/>
            <person name="Tang Y."/>
            <person name="Lv G."/>
            <person name="Zhou Y."/>
            <person name="Sun X."/>
            <person name="Brodelius P.E."/>
            <person name="Rose J.K.C."/>
            <person name="Tang K."/>
        </authorList>
    </citation>
    <scope>NUCLEOTIDE SEQUENCE [LARGE SCALE GENOMIC DNA]</scope>
    <source>
        <strain evidence="7">cv. Huhao1</strain>
        <tissue evidence="6">Leaf</tissue>
    </source>
</reference>
<organism evidence="6 7">
    <name type="scientific">Artemisia annua</name>
    <name type="common">Sweet wormwood</name>
    <dbReference type="NCBI Taxonomy" id="35608"/>
    <lineage>
        <taxon>Eukaryota</taxon>
        <taxon>Viridiplantae</taxon>
        <taxon>Streptophyta</taxon>
        <taxon>Embryophyta</taxon>
        <taxon>Tracheophyta</taxon>
        <taxon>Spermatophyta</taxon>
        <taxon>Magnoliopsida</taxon>
        <taxon>eudicotyledons</taxon>
        <taxon>Gunneridae</taxon>
        <taxon>Pentapetalae</taxon>
        <taxon>asterids</taxon>
        <taxon>campanulids</taxon>
        <taxon>Asterales</taxon>
        <taxon>Asteraceae</taxon>
        <taxon>Asteroideae</taxon>
        <taxon>Anthemideae</taxon>
        <taxon>Artemisiinae</taxon>
        <taxon>Artemisia</taxon>
    </lineage>
</organism>
<feature type="domain" description="Helicase C-terminal" evidence="5">
    <location>
        <begin position="697"/>
        <end position="853"/>
    </location>
</feature>
<dbReference type="CDD" id="cd18797">
    <property type="entry name" value="SF2_C_Hrq"/>
    <property type="match status" value="1"/>
</dbReference>
<dbReference type="CDD" id="cd17923">
    <property type="entry name" value="DEXHc_Hrq1-like"/>
    <property type="match status" value="1"/>
</dbReference>
<dbReference type="InterPro" id="IPR018973">
    <property type="entry name" value="MZB"/>
</dbReference>
<dbReference type="GO" id="GO:0005634">
    <property type="term" value="C:nucleus"/>
    <property type="evidence" value="ECO:0007669"/>
    <property type="project" value="TreeGrafter"/>
</dbReference>
<dbReference type="PROSITE" id="PS51194">
    <property type="entry name" value="HELICASE_CTER"/>
    <property type="match status" value="1"/>
</dbReference>
<dbReference type="InterPro" id="IPR000626">
    <property type="entry name" value="Ubiquitin-like_dom"/>
</dbReference>
<evidence type="ECO:0000256" key="1">
    <source>
        <dbReference type="ARBA" id="ARBA00022741"/>
    </source>
</evidence>
<dbReference type="PANTHER" id="PTHR47957">
    <property type="entry name" value="ATP-DEPENDENT HELICASE HRQ1"/>
    <property type="match status" value="1"/>
</dbReference>
<dbReference type="OrthoDB" id="18781at2759"/>
<dbReference type="GO" id="GO:0043138">
    <property type="term" value="F:3'-5' DNA helicase activity"/>
    <property type="evidence" value="ECO:0007669"/>
    <property type="project" value="TreeGrafter"/>
</dbReference>
<dbReference type="Pfam" id="PF00271">
    <property type="entry name" value="Helicase_C"/>
    <property type="match status" value="1"/>
</dbReference>
<dbReference type="EMBL" id="PKPP01001908">
    <property type="protein sequence ID" value="PWA79027.1"/>
    <property type="molecule type" value="Genomic_DNA"/>
</dbReference>
<keyword evidence="7" id="KW-1185">Reference proteome</keyword>
<evidence type="ECO:0000313" key="6">
    <source>
        <dbReference type="EMBL" id="PWA79027.1"/>
    </source>
</evidence>
<dbReference type="GO" id="GO:0006289">
    <property type="term" value="P:nucleotide-excision repair"/>
    <property type="evidence" value="ECO:0007669"/>
    <property type="project" value="TreeGrafter"/>
</dbReference>
<dbReference type="GO" id="GO:0005524">
    <property type="term" value="F:ATP binding"/>
    <property type="evidence" value="ECO:0007669"/>
    <property type="project" value="UniProtKB-KW"/>
</dbReference>
<dbReference type="Pfam" id="PF22982">
    <property type="entry name" value="WHD_HRQ1"/>
    <property type="match status" value="1"/>
</dbReference>
<feature type="domain" description="Ubiquitin-like" evidence="3">
    <location>
        <begin position="6"/>
        <end position="77"/>
    </location>
</feature>
<keyword evidence="1" id="KW-0547">Nucleotide-binding</keyword>